<dbReference type="InterPro" id="IPR004456">
    <property type="entry name" value="Pglycerate_mutase_ApgM"/>
</dbReference>
<dbReference type="NCBIfam" id="TIGR00306">
    <property type="entry name" value="apgM"/>
    <property type="match status" value="1"/>
</dbReference>
<dbReference type="Gene3D" id="3.40.720.10">
    <property type="entry name" value="Alkaline Phosphatase, subunit A"/>
    <property type="match status" value="2"/>
</dbReference>
<comment type="similarity">
    <text evidence="4">Belongs to the BPG-independent phosphoglycerate mutase family. A-PGAM subfamily.</text>
</comment>
<dbReference type="Proteomes" id="UP000580051">
    <property type="component" value="Unassembled WGS sequence"/>
</dbReference>
<name>A0A6V8NPG7_9ACTN</name>
<comment type="function">
    <text evidence="2">Catalyzes the interconversion of 2-phosphoglycerate and 3-phosphoglycerate.</text>
</comment>
<feature type="domain" description="Metalloenzyme" evidence="6">
    <location>
        <begin position="19"/>
        <end position="391"/>
    </location>
</feature>
<dbReference type="GO" id="GO:0006096">
    <property type="term" value="P:glycolytic process"/>
    <property type="evidence" value="ECO:0007669"/>
    <property type="project" value="UniProtKB-KW"/>
</dbReference>
<dbReference type="RefSeq" id="WP_176226406.1">
    <property type="nucleotide sequence ID" value="NZ_BLRV01000030.1"/>
</dbReference>
<keyword evidence="5" id="KW-0324">Glycolysis</keyword>
<dbReference type="SUPFAM" id="SSF53649">
    <property type="entry name" value="Alkaline phosphatase-like"/>
    <property type="match status" value="1"/>
</dbReference>
<evidence type="ECO:0000256" key="3">
    <source>
        <dbReference type="ARBA" id="ARBA00004921"/>
    </source>
</evidence>
<dbReference type="Pfam" id="PF01676">
    <property type="entry name" value="Metalloenzyme"/>
    <property type="match status" value="1"/>
</dbReference>
<protein>
    <submittedName>
        <fullName evidence="7">2,3-bisphosphoglycerate-independent phosphoglycerate mutase</fullName>
    </submittedName>
</protein>
<evidence type="ECO:0000256" key="5">
    <source>
        <dbReference type="ARBA" id="ARBA00023152"/>
    </source>
</evidence>
<evidence type="ECO:0000259" key="6">
    <source>
        <dbReference type="Pfam" id="PF01676"/>
    </source>
</evidence>
<evidence type="ECO:0000313" key="7">
    <source>
        <dbReference type="EMBL" id="GFP21274.1"/>
    </source>
</evidence>
<dbReference type="EMBL" id="BLRV01000030">
    <property type="protein sequence ID" value="GFP21274.1"/>
    <property type="molecule type" value="Genomic_DNA"/>
</dbReference>
<comment type="pathway">
    <text evidence="3">Carbohydrate degradation.</text>
</comment>
<dbReference type="PANTHER" id="PTHR31209">
    <property type="entry name" value="COFACTOR-INDEPENDENT PHOSPHOGLYCERATE MUTASE"/>
    <property type="match status" value="1"/>
</dbReference>
<comment type="catalytic activity">
    <reaction evidence="1">
        <text>(2R)-2-phosphoglycerate = (2R)-3-phosphoglycerate</text>
        <dbReference type="Rhea" id="RHEA:15901"/>
        <dbReference type="ChEBI" id="CHEBI:58272"/>
        <dbReference type="ChEBI" id="CHEBI:58289"/>
        <dbReference type="EC" id="5.4.2.12"/>
    </reaction>
</comment>
<dbReference type="PIRSF" id="PIRSF006392">
    <property type="entry name" value="IPGAM_arch"/>
    <property type="match status" value="1"/>
</dbReference>
<dbReference type="CDD" id="cd16011">
    <property type="entry name" value="iPGM_like"/>
    <property type="match status" value="1"/>
</dbReference>
<dbReference type="InterPro" id="IPR006124">
    <property type="entry name" value="Metalloenzyme"/>
</dbReference>
<dbReference type="Pfam" id="PF10143">
    <property type="entry name" value="PhosphMutase"/>
    <property type="match status" value="1"/>
</dbReference>
<dbReference type="PANTHER" id="PTHR31209:SF0">
    <property type="entry name" value="METALLOENZYME DOMAIN-CONTAINING PROTEIN"/>
    <property type="match status" value="1"/>
</dbReference>
<evidence type="ECO:0000313" key="8">
    <source>
        <dbReference type="Proteomes" id="UP000580051"/>
    </source>
</evidence>
<reference evidence="7 8" key="1">
    <citation type="journal article" date="2020" name="Front. Microbiol.">
        <title>Single-cell genomics of novel Actinobacteria with the Wood-Ljungdahl pathway discovered in a serpentinizing system.</title>
        <authorList>
            <person name="Merino N."/>
            <person name="Kawai M."/>
            <person name="Boyd E.S."/>
            <person name="Colman D.R."/>
            <person name="McGlynn S.E."/>
            <person name="Nealson K.H."/>
            <person name="Kurokawa K."/>
            <person name="Hongoh Y."/>
        </authorList>
    </citation>
    <scope>NUCLEOTIDE SEQUENCE [LARGE SCALE GENOMIC DNA]</scope>
    <source>
        <strain evidence="7 8">S06</strain>
    </source>
</reference>
<dbReference type="InterPro" id="IPR017850">
    <property type="entry name" value="Alkaline_phosphatase_core_sf"/>
</dbReference>
<accession>A0A6V8NPG7</accession>
<proteinExistence type="inferred from homology"/>
<evidence type="ECO:0000256" key="4">
    <source>
        <dbReference type="ARBA" id="ARBA00005524"/>
    </source>
</evidence>
<evidence type="ECO:0000256" key="1">
    <source>
        <dbReference type="ARBA" id="ARBA00000370"/>
    </source>
</evidence>
<gene>
    <name evidence="7" type="ORF">HKBW3S06_00500</name>
</gene>
<organism evidence="7 8">
    <name type="scientific">Candidatus Hakubella thermalkaliphila</name>
    <dbReference type="NCBI Taxonomy" id="2754717"/>
    <lineage>
        <taxon>Bacteria</taxon>
        <taxon>Bacillati</taxon>
        <taxon>Actinomycetota</taxon>
        <taxon>Actinomycetota incertae sedis</taxon>
        <taxon>Candidatus Hakubellales</taxon>
        <taxon>Candidatus Hakubellaceae</taxon>
        <taxon>Candidatus Hakubella</taxon>
    </lineage>
</organism>
<evidence type="ECO:0000256" key="2">
    <source>
        <dbReference type="ARBA" id="ARBA00002315"/>
    </source>
</evidence>
<sequence>MSTVSTEIIDGLVVRNESKIVYLILDGVGGLAVPEKGGTELQVARMPNLDSLAAQSICGLIDPIAPGITPGSGPSHLAIFGYDPLAHDIGRGILSALGVGFRLTERDVAARINFATVEDEGRITDRRAGRIRTELNARLCRKIKERLSLSPEVELFLEPEKEHRAVLILRGDGLYGDIEDTDPQQLGVKPHPVVATDPRSEKTAQVVREFMGQVKEILADEYPANMMLLRGFDKYQPLKSMEKRFGLRALAIAVYPMYRGVARLVGMEVAEFAGEDIETEFRVLQNNFSQYDFFYVHIKKTDTYGEDGNFDAKVKVIEEVDRLLPMVLDLKPDVLVVTGDHSTPSIYKAHSWHPVPVLLNARYCRVDGVKSFDETSCLQGGLGRLPAVDLMAEVLSNAGRLTKYGA</sequence>
<dbReference type="AlphaFoldDB" id="A0A6V8NPG7"/>
<dbReference type="GO" id="GO:0004619">
    <property type="term" value="F:phosphoglycerate mutase activity"/>
    <property type="evidence" value="ECO:0007669"/>
    <property type="project" value="UniProtKB-EC"/>
</dbReference>
<dbReference type="GO" id="GO:0046872">
    <property type="term" value="F:metal ion binding"/>
    <property type="evidence" value="ECO:0007669"/>
    <property type="project" value="InterPro"/>
</dbReference>
<dbReference type="NCBIfam" id="NF003160">
    <property type="entry name" value="PRK04135.1"/>
    <property type="match status" value="1"/>
</dbReference>
<comment type="caution">
    <text evidence="7">The sequence shown here is derived from an EMBL/GenBank/DDBJ whole genome shotgun (WGS) entry which is preliminary data.</text>
</comment>